<keyword evidence="3" id="KW-1185">Reference proteome</keyword>
<dbReference type="EMBL" id="JAPWTK010000042">
    <property type="protein sequence ID" value="KAJ8954882.1"/>
    <property type="molecule type" value="Genomic_DNA"/>
</dbReference>
<gene>
    <name evidence="2" type="ORF">NQ318_016819</name>
</gene>
<reference evidence="2" key="1">
    <citation type="journal article" date="2023" name="Insect Mol. Biol.">
        <title>Genome sequencing provides insights into the evolution of gene families encoding plant cell wall-degrading enzymes in longhorned beetles.</title>
        <authorList>
            <person name="Shin N.R."/>
            <person name="Okamura Y."/>
            <person name="Kirsch R."/>
            <person name="Pauchet Y."/>
        </authorList>
    </citation>
    <scope>NUCLEOTIDE SEQUENCE</scope>
    <source>
        <strain evidence="2">AMC_N1</strain>
    </source>
</reference>
<feature type="region of interest" description="Disordered" evidence="1">
    <location>
        <begin position="812"/>
        <end position="838"/>
    </location>
</feature>
<sequence length="1192" mass="134869">MDGKEEKTEIVTVEEEGKAPETTVTVEEIESPEEVVHEKPTYTVEELPEEVQVTEVVDERGKKKNKVIRKRVIKKEIDGKKEKTEIVTVEEEGKAPETTVTVESLEAPEEIAPEKPVYVVEELPEEIQVTEVVTEGGKKKKVIKKRVIKKHMDGKEEKTEILTVEEEGKAPETTVTVEEIESPEEVVHEKPTYTVEELPEEVQVTEVVDERGKKKKEVIRKRVIKKEVDGKKEKTEIVTVEEEGKAPETTVTVESLEAPEEIAPEKPVYVVEELPEEIQVTEVVTEGGKKKKKVIKKRIIKKHVDGKEEKTEILTVEEEGKAPETTVTVEEIESPEEVVHERPTYTVEELPEEVQVTEVVDERGKNKKKKTEIVTVEEEGKAPETTVTVESLEVPEEIAPEKPVYVVEELPEEIQQVDGKQEKTEILTVEEEGKAPETTVTVEEIESPEEVVHEKPTYTVEELPEEVQVTEVVDERGKKKKKVIRKRVIKKEVDGKKEKTEIVTVEEEGKTPETTVTVERLEAPEEIALEKPVFEVEELPEEIQVTEVVTEGGKKKKKVIKKRVIKKHVDGKQEKTEILTVEEEGKAPETTVTVEEIESPEEVVHEKPTYTVEELPEEVQVTEKTEIVTVEEEGKTPETTVTVERLEAPEEIALEKPVFEVEELPEEIQHVDGKQEKTEILTVEEEGKAPETIVTVEEIDTPEEIAPEKPVYIAEELPEEVQVLEVIDERGKKKKRVIRKRVIKKEVGGKKEKTEIVTVEEEGKAPETTVTVESLEAPEEIAPEKPVYVVEELPEEIQQVGGKQEKTEILTVEEEGKAPETTVTVEENESPEEIAPEKPVYIAEELPEEVQVTEVVDERGKKKKKVIRKRVIKKEVDGKKEKTEIVTVEEEGKAPETTVTVERLETPEEIAPEKPVIAVEELPEEIQVTEVVTEGGKKKKKVIKKRVIKKHVEGKQEKTEILTVEEEGKAPETTVTVEEIDTPEEIAPEKPVYIAEELPEEVQVLEVVDERGKKKMREKTEIVTVEEEGKVPETTVTVESLEAPEEIAPEKPVYVVEELPEEIQVTEVVTEGGKKKKVIKKRVIKKQVGGKQEKTEILTVEEEGKAPETTVTVEENESPEEIAPEKIVYIAEELPEEVQVSEVIDERGNKKKRVTRKRVIKKEVDGKKGENGNCHCRGGRQITENNCNRGEI</sequence>
<dbReference type="AlphaFoldDB" id="A0AAV8YUV6"/>
<evidence type="ECO:0000313" key="2">
    <source>
        <dbReference type="EMBL" id="KAJ8954882.1"/>
    </source>
</evidence>
<feature type="region of interest" description="Disordered" evidence="1">
    <location>
        <begin position="966"/>
        <end position="986"/>
    </location>
</feature>
<feature type="compositionally biased region" description="Polar residues" evidence="1">
    <location>
        <begin position="1182"/>
        <end position="1192"/>
    </location>
</feature>
<organism evidence="2 3">
    <name type="scientific">Aromia moschata</name>
    <dbReference type="NCBI Taxonomy" id="1265417"/>
    <lineage>
        <taxon>Eukaryota</taxon>
        <taxon>Metazoa</taxon>
        <taxon>Ecdysozoa</taxon>
        <taxon>Arthropoda</taxon>
        <taxon>Hexapoda</taxon>
        <taxon>Insecta</taxon>
        <taxon>Pterygota</taxon>
        <taxon>Neoptera</taxon>
        <taxon>Endopterygota</taxon>
        <taxon>Coleoptera</taxon>
        <taxon>Polyphaga</taxon>
        <taxon>Cucujiformia</taxon>
        <taxon>Chrysomeloidea</taxon>
        <taxon>Cerambycidae</taxon>
        <taxon>Cerambycinae</taxon>
        <taxon>Callichromatini</taxon>
        <taxon>Aromia</taxon>
    </lineage>
</organism>
<comment type="caution">
    <text evidence="2">The sequence shown here is derived from an EMBL/GenBank/DDBJ whole genome shotgun (WGS) entry which is preliminary data.</text>
</comment>
<feature type="region of interest" description="Disordered" evidence="1">
    <location>
        <begin position="1"/>
        <end position="41"/>
    </location>
</feature>
<evidence type="ECO:0000313" key="3">
    <source>
        <dbReference type="Proteomes" id="UP001162162"/>
    </source>
</evidence>
<feature type="region of interest" description="Disordered" evidence="1">
    <location>
        <begin position="1104"/>
        <end position="1123"/>
    </location>
</feature>
<feature type="compositionally biased region" description="Basic and acidic residues" evidence="1">
    <location>
        <begin position="1"/>
        <end position="19"/>
    </location>
</feature>
<proteinExistence type="predicted"/>
<evidence type="ECO:0008006" key="4">
    <source>
        <dbReference type="Google" id="ProtNLM"/>
    </source>
</evidence>
<accession>A0AAV8YUV6</accession>
<feature type="region of interest" description="Disordered" evidence="1">
    <location>
        <begin position="585"/>
        <end position="610"/>
    </location>
</feature>
<name>A0AAV8YUV6_9CUCU</name>
<evidence type="ECO:0000256" key="1">
    <source>
        <dbReference type="SAM" id="MobiDB-lite"/>
    </source>
</evidence>
<protein>
    <recommendedName>
        <fullName evidence="4">Titin-like</fullName>
    </recommendedName>
</protein>
<feature type="region of interest" description="Disordered" evidence="1">
    <location>
        <begin position="1168"/>
        <end position="1192"/>
    </location>
</feature>
<feature type="region of interest" description="Disordered" evidence="1">
    <location>
        <begin position="318"/>
        <end position="344"/>
    </location>
</feature>
<feature type="region of interest" description="Disordered" evidence="1">
    <location>
        <begin position="432"/>
        <end position="457"/>
    </location>
</feature>
<feature type="region of interest" description="Disordered" evidence="1">
    <location>
        <begin position="166"/>
        <end position="192"/>
    </location>
</feature>
<dbReference type="Proteomes" id="UP001162162">
    <property type="component" value="Unassembled WGS sequence"/>
</dbReference>